<evidence type="ECO:0000313" key="2">
    <source>
        <dbReference type="EMBL" id="PAV57159.1"/>
    </source>
</evidence>
<comment type="caution">
    <text evidence="2">The sequence shown here is derived from an EMBL/GenBank/DDBJ whole genome shotgun (WGS) entry which is preliminary data.</text>
</comment>
<sequence>MFRQMAPSLPLYLLLLLALFALTFAVPSAYMCRTLMASVLRDPLQLSNWRPASYNRAVNQLHAYQQLFLRDDE</sequence>
<feature type="chain" id="PRO_5012832980" description="Secreted protein" evidence="1">
    <location>
        <begin position="26"/>
        <end position="73"/>
    </location>
</feature>
<evidence type="ECO:0000313" key="3">
    <source>
        <dbReference type="Proteomes" id="UP000218231"/>
    </source>
</evidence>
<evidence type="ECO:0008006" key="4">
    <source>
        <dbReference type="Google" id="ProtNLM"/>
    </source>
</evidence>
<proteinExistence type="predicted"/>
<accession>A0A2A2J6C9</accession>
<keyword evidence="1" id="KW-0732">Signal</keyword>
<dbReference type="EMBL" id="LIAE01010657">
    <property type="protein sequence ID" value="PAV57159.1"/>
    <property type="molecule type" value="Genomic_DNA"/>
</dbReference>
<protein>
    <recommendedName>
        <fullName evidence="4">Secreted protein</fullName>
    </recommendedName>
</protein>
<name>A0A2A2J6C9_9BILA</name>
<evidence type="ECO:0000256" key="1">
    <source>
        <dbReference type="SAM" id="SignalP"/>
    </source>
</evidence>
<reference evidence="2 3" key="1">
    <citation type="journal article" date="2017" name="Curr. Biol.">
        <title>Genome architecture and evolution of a unichromosomal asexual nematode.</title>
        <authorList>
            <person name="Fradin H."/>
            <person name="Zegar C."/>
            <person name="Gutwein M."/>
            <person name="Lucas J."/>
            <person name="Kovtun M."/>
            <person name="Corcoran D."/>
            <person name="Baugh L.R."/>
            <person name="Kiontke K."/>
            <person name="Gunsalus K."/>
            <person name="Fitch D.H."/>
            <person name="Piano F."/>
        </authorList>
    </citation>
    <scope>NUCLEOTIDE SEQUENCE [LARGE SCALE GENOMIC DNA]</scope>
    <source>
        <strain evidence="2">PF1309</strain>
    </source>
</reference>
<dbReference type="AlphaFoldDB" id="A0A2A2J6C9"/>
<dbReference type="Proteomes" id="UP000218231">
    <property type="component" value="Unassembled WGS sequence"/>
</dbReference>
<dbReference type="OrthoDB" id="5843096at2759"/>
<feature type="signal peptide" evidence="1">
    <location>
        <begin position="1"/>
        <end position="25"/>
    </location>
</feature>
<keyword evidence="3" id="KW-1185">Reference proteome</keyword>
<organism evidence="2 3">
    <name type="scientific">Diploscapter pachys</name>
    <dbReference type="NCBI Taxonomy" id="2018661"/>
    <lineage>
        <taxon>Eukaryota</taxon>
        <taxon>Metazoa</taxon>
        <taxon>Ecdysozoa</taxon>
        <taxon>Nematoda</taxon>
        <taxon>Chromadorea</taxon>
        <taxon>Rhabditida</taxon>
        <taxon>Rhabditina</taxon>
        <taxon>Rhabditomorpha</taxon>
        <taxon>Rhabditoidea</taxon>
        <taxon>Rhabditidae</taxon>
        <taxon>Diploscapter</taxon>
    </lineage>
</organism>
<gene>
    <name evidence="2" type="ORF">WR25_26172</name>
</gene>